<dbReference type="Gene3D" id="3.10.105.10">
    <property type="entry name" value="Dipeptide-binding Protein, Domain 3"/>
    <property type="match status" value="2"/>
</dbReference>
<sequence>MDRIERLITGTADDQLTITLQTLPTDNDRQAIQIARRLEKHLNAVGINVRLEPRAYPELLRSVLLEHDFDCYISCYPGGHDPEYLYETFHSSFAPEAGWQNPFGFVDSETDELLERQRSTSNGDREEAVGEVLDRLAQTHPIVPICIPEERRLVRTDRFDGWNESHLGTRLGFVGLEPNEEAFEDEVLLIAVITDSRPTRNLNPLAAPYRSQGAFVDLLYDSLATEDDGEIRPWLADAWDWDDSTATVTLRPDCRFHDGEPVTAADVEFTYEFLADTTLGAGNGSSPAPRYRGQVDAIRTVTVVDDRTVRIRVDSSTDVAEQSFTVPILPEHVWRSAVERRLERGVEPTQGTWEVVTTDEIDPIGSGPFALAEQEPRSHVRFDRFDDHFTRRGYVDLPEPSVDGIVFNVEPNSGSAVTQLEAGNADMTASVLGAERVDSLPSNLELVESKPRTFYYLGFNVRNSPFSNFHFRRIVARLIDRESTVEDVFNGLATPTVAPVSTEWIPDELEWDGEAPYAPFFRDETHSDDTGELDVERAKRAFEQHGFQYDKNGEYIVDNAH</sequence>
<reference evidence="5 6" key="1">
    <citation type="submission" date="2021-03" db="EMBL/GenBank/DDBJ databases">
        <title>Haloterrigena longa sp. nov. and Haloterrigena limicola sp. nov., extremely halophilic archaea isolated from a salt lake.</title>
        <authorList>
            <person name="Henglin C."/>
        </authorList>
    </citation>
    <scope>NUCLEOTIDE SEQUENCE [LARGE SCALE GENOMIC DNA]</scope>
    <source>
        <strain evidence="5 6">KZCA68</strain>
    </source>
</reference>
<dbReference type="EMBL" id="CP071462">
    <property type="protein sequence ID" value="QSX01184.1"/>
    <property type="molecule type" value="Genomic_DNA"/>
</dbReference>
<dbReference type="CDD" id="cd00995">
    <property type="entry name" value="PBP2_NikA_DppA_OppA_like"/>
    <property type="match status" value="1"/>
</dbReference>
<evidence type="ECO:0000256" key="2">
    <source>
        <dbReference type="ARBA" id="ARBA00022448"/>
    </source>
</evidence>
<keyword evidence="6" id="KW-1185">Reference proteome</keyword>
<evidence type="ECO:0000313" key="5">
    <source>
        <dbReference type="EMBL" id="QSX01184.1"/>
    </source>
</evidence>
<dbReference type="AlphaFoldDB" id="A0A8A2VGB4"/>
<dbReference type="InterPro" id="IPR039424">
    <property type="entry name" value="SBP_5"/>
</dbReference>
<accession>A0A8A2VGB4</accession>
<dbReference type="KEGG" id="hakz:J0X25_11435"/>
<dbReference type="PANTHER" id="PTHR30290">
    <property type="entry name" value="PERIPLASMIC BINDING COMPONENT OF ABC TRANSPORTER"/>
    <property type="match status" value="1"/>
</dbReference>
<evidence type="ECO:0000259" key="4">
    <source>
        <dbReference type="Pfam" id="PF00496"/>
    </source>
</evidence>
<dbReference type="GO" id="GO:1904680">
    <property type="term" value="F:peptide transmembrane transporter activity"/>
    <property type="evidence" value="ECO:0007669"/>
    <property type="project" value="TreeGrafter"/>
</dbReference>
<dbReference type="Gene3D" id="3.40.190.10">
    <property type="entry name" value="Periplasmic binding protein-like II"/>
    <property type="match status" value="1"/>
</dbReference>
<evidence type="ECO:0000256" key="3">
    <source>
        <dbReference type="ARBA" id="ARBA00022729"/>
    </source>
</evidence>
<evidence type="ECO:0000313" key="6">
    <source>
        <dbReference type="Proteomes" id="UP000663203"/>
    </source>
</evidence>
<dbReference type="Proteomes" id="UP000663203">
    <property type="component" value="Chromosome"/>
</dbReference>
<feature type="domain" description="Solute-binding protein family 5" evidence="4">
    <location>
        <begin position="230"/>
        <end position="554"/>
    </location>
</feature>
<dbReference type="InterPro" id="IPR000914">
    <property type="entry name" value="SBP_5_dom"/>
</dbReference>
<gene>
    <name evidence="5" type="ORF">J0X25_11435</name>
</gene>
<comment type="similarity">
    <text evidence="1">Belongs to the bacterial solute-binding protein 5 family.</text>
</comment>
<dbReference type="SUPFAM" id="SSF53850">
    <property type="entry name" value="Periplasmic binding protein-like II"/>
    <property type="match status" value="2"/>
</dbReference>
<evidence type="ECO:0000256" key="1">
    <source>
        <dbReference type="ARBA" id="ARBA00005695"/>
    </source>
</evidence>
<proteinExistence type="inferred from homology"/>
<organism evidence="5 6">
    <name type="scientific">Haloterrigena alkaliphila</name>
    <dbReference type="NCBI Taxonomy" id="2816475"/>
    <lineage>
        <taxon>Archaea</taxon>
        <taxon>Methanobacteriati</taxon>
        <taxon>Methanobacteriota</taxon>
        <taxon>Stenosarchaea group</taxon>
        <taxon>Halobacteria</taxon>
        <taxon>Halobacteriales</taxon>
        <taxon>Natrialbaceae</taxon>
        <taxon>Haloterrigena</taxon>
    </lineage>
</organism>
<keyword evidence="3" id="KW-0732">Signal</keyword>
<keyword evidence="2" id="KW-0813">Transport</keyword>
<name>A0A8A2VGB4_9EURY</name>
<dbReference type="PANTHER" id="PTHR30290:SF9">
    <property type="entry name" value="OLIGOPEPTIDE-BINDING PROTEIN APPA"/>
    <property type="match status" value="1"/>
</dbReference>
<dbReference type="GO" id="GO:0015833">
    <property type="term" value="P:peptide transport"/>
    <property type="evidence" value="ECO:0007669"/>
    <property type="project" value="TreeGrafter"/>
</dbReference>
<protein>
    <submittedName>
        <fullName evidence="5">ABC transporter substrate-binding protein</fullName>
    </submittedName>
</protein>
<dbReference type="Pfam" id="PF00496">
    <property type="entry name" value="SBP_bac_5"/>
    <property type="match status" value="1"/>
</dbReference>